<feature type="region of interest" description="Disordered" evidence="1">
    <location>
        <begin position="88"/>
        <end position="116"/>
    </location>
</feature>
<reference evidence="2 3" key="1">
    <citation type="submission" date="2024-09" db="EMBL/GenBank/DDBJ databases">
        <title>Chromosome-scale assembly of Riccia fluitans.</title>
        <authorList>
            <person name="Paukszto L."/>
            <person name="Sawicki J."/>
            <person name="Karawczyk K."/>
            <person name="Piernik-Szablinska J."/>
            <person name="Szczecinska M."/>
            <person name="Mazdziarz M."/>
        </authorList>
    </citation>
    <scope>NUCLEOTIDE SEQUENCE [LARGE SCALE GENOMIC DNA]</scope>
    <source>
        <strain evidence="2">Rf_01</strain>
        <tissue evidence="2">Aerial parts of the thallus</tissue>
    </source>
</reference>
<evidence type="ECO:0000313" key="2">
    <source>
        <dbReference type="EMBL" id="KAL2610385.1"/>
    </source>
</evidence>
<gene>
    <name evidence="2" type="ORF">R1flu_028958</name>
</gene>
<proteinExistence type="predicted"/>
<keyword evidence="3" id="KW-1185">Reference proteome</keyword>
<sequence>MSALIKESLESLAGDVEVQKARERWIAELVNKIAKMAVQQVRKDTEVSQMVVELQAIEEALRTALKEQEWKNGELTTLLQTAQRELGEARKATTRSQASATTLLFEGRGPQGSYKP</sequence>
<dbReference type="AlphaFoldDB" id="A0ABD1XN58"/>
<name>A0ABD1XN58_9MARC</name>
<accession>A0ABD1XN58</accession>
<dbReference type="Proteomes" id="UP001605036">
    <property type="component" value="Unassembled WGS sequence"/>
</dbReference>
<evidence type="ECO:0000256" key="1">
    <source>
        <dbReference type="SAM" id="MobiDB-lite"/>
    </source>
</evidence>
<dbReference type="EMBL" id="JBHFFA010000008">
    <property type="protein sequence ID" value="KAL2610385.1"/>
    <property type="molecule type" value="Genomic_DNA"/>
</dbReference>
<evidence type="ECO:0000313" key="3">
    <source>
        <dbReference type="Proteomes" id="UP001605036"/>
    </source>
</evidence>
<comment type="caution">
    <text evidence="2">The sequence shown here is derived from an EMBL/GenBank/DDBJ whole genome shotgun (WGS) entry which is preliminary data.</text>
</comment>
<organism evidence="2 3">
    <name type="scientific">Riccia fluitans</name>
    <dbReference type="NCBI Taxonomy" id="41844"/>
    <lineage>
        <taxon>Eukaryota</taxon>
        <taxon>Viridiplantae</taxon>
        <taxon>Streptophyta</taxon>
        <taxon>Embryophyta</taxon>
        <taxon>Marchantiophyta</taxon>
        <taxon>Marchantiopsida</taxon>
        <taxon>Marchantiidae</taxon>
        <taxon>Marchantiales</taxon>
        <taxon>Ricciaceae</taxon>
        <taxon>Riccia</taxon>
    </lineage>
</organism>
<protein>
    <submittedName>
        <fullName evidence="2">Uncharacterized protein</fullName>
    </submittedName>
</protein>